<gene>
    <name evidence="2" type="ORF">H8B09_00570</name>
</gene>
<name>A0ABR8MNS9_9BACL</name>
<feature type="transmembrane region" description="Helical" evidence="1">
    <location>
        <begin position="119"/>
        <end position="139"/>
    </location>
</feature>
<keyword evidence="1" id="KW-1133">Transmembrane helix</keyword>
<reference evidence="2 3" key="1">
    <citation type="submission" date="2020-09" db="EMBL/GenBank/DDBJ databases">
        <title>Paenibacillus sp. strain PR3 16S rRNA gene Genome sequencing and assembly.</title>
        <authorList>
            <person name="Kim J."/>
        </authorList>
    </citation>
    <scope>NUCLEOTIDE SEQUENCE [LARGE SCALE GENOMIC DNA]</scope>
    <source>
        <strain evidence="2 3">PR3</strain>
    </source>
</reference>
<dbReference type="RefSeq" id="WP_191201553.1">
    <property type="nucleotide sequence ID" value="NZ_JACXZA010000001.1"/>
</dbReference>
<evidence type="ECO:0000256" key="1">
    <source>
        <dbReference type="SAM" id="Phobius"/>
    </source>
</evidence>
<organism evidence="2 3">
    <name type="scientific">Paenibacillus terricola</name>
    <dbReference type="NCBI Taxonomy" id="2763503"/>
    <lineage>
        <taxon>Bacteria</taxon>
        <taxon>Bacillati</taxon>
        <taxon>Bacillota</taxon>
        <taxon>Bacilli</taxon>
        <taxon>Bacillales</taxon>
        <taxon>Paenibacillaceae</taxon>
        <taxon>Paenibacillus</taxon>
    </lineage>
</organism>
<keyword evidence="3" id="KW-1185">Reference proteome</keyword>
<protein>
    <submittedName>
        <fullName evidence="2">DUF2569 domain-containing protein</fullName>
    </submittedName>
</protein>
<proteinExistence type="predicted"/>
<dbReference type="Pfam" id="PF10754">
    <property type="entry name" value="DUF2569"/>
    <property type="match status" value="1"/>
</dbReference>
<dbReference type="InterPro" id="IPR019690">
    <property type="entry name" value="DUF2569"/>
</dbReference>
<sequence length="185" mass="20666">MSNPTNNTDNQPSFGGFSEVNANESAVSRQISGLGGWLILIQIGLIYSLLSDIIQVIGNGIFNSTTWDKLTDSASASYDSLWKPILITQLAFYSVFTLFVLFTLISFYRKKQYLPKLMITYYAVSFLFSAINFILVMQIDNLDTATDVPITQTSLVTGLVISAIISGLWIGYFIRSKRVRNTFIN</sequence>
<keyword evidence="1" id="KW-0812">Transmembrane</keyword>
<feature type="transmembrane region" description="Helical" evidence="1">
    <location>
        <begin position="151"/>
        <end position="174"/>
    </location>
</feature>
<evidence type="ECO:0000313" key="2">
    <source>
        <dbReference type="EMBL" id="MBD3917230.1"/>
    </source>
</evidence>
<dbReference type="Proteomes" id="UP000609346">
    <property type="component" value="Unassembled WGS sequence"/>
</dbReference>
<feature type="transmembrane region" description="Helical" evidence="1">
    <location>
        <begin position="82"/>
        <end position="107"/>
    </location>
</feature>
<comment type="caution">
    <text evidence="2">The sequence shown here is derived from an EMBL/GenBank/DDBJ whole genome shotgun (WGS) entry which is preliminary data.</text>
</comment>
<keyword evidence="1" id="KW-0472">Membrane</keyword>
<feature type="transmembrane region" description="Helical" evidence="1">
    <location>
        <begin position="37"/>
        <end position="62"/>
    </location>
</feature>
<accession>A0ABR8MNS9</accession>
<dbReference type="EMBL" id="JACXZA010000001">
    <property type="protein sequence ID" value="MBD3917230.1"/>
    <property type="molecule type" value="Genomic_DNA"/>
</dbReference>
<evidence type="ECO:0000313" key="3">
    <source>
        <dbReference type="Proteomes" id="UP000609346"/>
    </source>
</evidence>